<keyword evidence="2" id="KW-1185">Reference proteome</keyword>
<dbReference type="PATRIC" id="fig|1359164.3.peg.1212"/>
<name>A0A0F3N2C1_RICAM</name>
<comment type="caution">
    <text evidence="1">The sequence shown here is derived from an EMBL/GenBank/DDBJ whole genome shotgun (WGS) entry which is preliminary data.</text>
</comment>
<sequence length="42" mass="4642">MYGSKNTVLSCGLTSFVAWLEKPTQCHSRLRGNDINLSTQQG</sequence>
<evidence type="ECO:0000313" key="2">
    <source>
        <dbReference type="Proteomes" id="UP000033556"/>
    </source>
</evidence>
<evidence type="ECO:0000313" key="1">
    <source>
        <dbReference type="EMBL" id="KJV62205.1"/>
    </source>
</evidence>
<proteinExistence type="predicted"/>
<gene>
    <name evidence="1" type="ORF">APHACPA_1226</name>
</gene>
<protein>
    <submittedName>
        <fullName evidence="1">Uncharacterized protein</fullName>
    </submittedName>
</protein>
<accession>A0A0F3N2C1</accession>
<reference evidence="1 2" key="1">
    <citation type="submission" date="2015-01" db="EMBL/GenBank/DDBJ databases">
        <title>Genome Sequencing of Rickettsiales.</title>
        <authorList>
            <person name="Daugherty S.C."/>
            <person name="Su Q."/>
            <person name="Abolude K."/>
            <person name="Beier-Sexton M."/>
            <person name="Carlyon J.A."/>
            <person name="Carter R."/>
            <person name="Day N.P."/>
            <person name="Dumler S.J."/>
            <person name="Dyachenko V."/>
            <person name="Godinez A."/>
            <person name="Kurtti T.J."/>
            <person name="Lichay M."/>
            <person name="Mullins K.E."/>
            <person name="Ott S."/>
            <person name="Pappas-Brown V."/>
            <person name="Paris D.H."/>
            <person name="Patel P."/>
            <person name="Richards A.L."/>
            <person name="Sadzewicz L."/>
            <person name="Sears K."/>
            <person name="Seidman D."/>
            <person name="Sengamalay N."/>
            <person name="Stenos J."/>
            <person name="Tallon L.J."/>
            <person name="Vincent G."/>
            <person name="Fraser C.M."/>
            <person name="Munderloh U."/>
            <person name="Dunning-Hotopp J.C."/>
        </authorList>
    </citation>
    <scope>NUCLEOTIDE SEQUENCE [LARGE SCALE GENOMIC DNA]</scope>
    <source>
        <strain evidence="1 2">Ac/Pa</strain>
    </source>
</reference>
<dbReference type="AlphaFoldDB" id="A0A0F3N2C1"/>
<organism evidence="1 2">
    <name type="scientific">Rickettsia amblyommatis str. Ac/Pa</name>
    <dbReference type="NCBI Taxonomy" id="1359164"/>
    <lineage>
        <taxon>Bacteria</taxon>
        <taxon>Pseudomonadati</taxon>
        <taxon>Pseudomonadota</taxon>
        <taxon>Alphaproteobacteria</taxon>
        <taxon>Rickettsiales</taxon>
        <taxon>Rickettsiaceae</taxon>
        <taxon>Rickettsieae</taxon>
        <taxon>Rickettsia</taxon>
        <taxon>spotted fever group</taxon>
    </lineage>
</organism>
<dbReference type="EMBL" id="LANR01000001">
    <property type="protein sequence ID" value="KJV62205.1"/>
    <property type="molecule type" value="Genomic_DNA"/>
</dbReference>
<dbReference type="Proteomes" id="UP000033556">
    <property type="component" value="Unassembled WGS sequence"/>
</dbReference>